<keyword evidence="2" id="KW-0472">Membrane</keyword>
<dbReference type="InterPro" id="IPR045931">
    <property type="entry name" value="DUF6350"/>
</dbReference>
<reference evidence="4" key="1">
    <citation type="submission" date="2016-10" db="EMBL/GenBank/DDBJ databases">
        <authorList>
            <person name="Varghese N."/>
            <person name="Submissions S."/>
        </authorList>
    </citation>
    <scope>NUCLEOTIDE SEQUENCE [LARGE SCALE GENOMIC DNA]</scope>
    <source>
        <strain evidence="4">DSM 21743</strain>
    </source>
</reference>
<dbReference type="EMBL" id="LT629799">
    <property type="protein sequence ID" value="SDU80626.1"/>
    <property type="molecule type" value="Genomic_DNA"/>
</dbReference>
<feature type="transmembrane region" description="Helical" evidence="2">
    <location>
        <begin position="338"/>
        <end position="358"/>
    </location>
</feature>
<evidence type="ECO:0000313" key="3">
    <source>
        <dbReference type="EMBL" id="SDU80626.1"/>
    </source>
</evidence>
<feature type="transmembrane region" description="Helical" evidence="2">
    <location>
        <begin position="135"/>
        <end position="156"/>
    </location>
</feature>
<name>A0A1H2LJP8_9ACTN</name>
<feature type="transmembrane region" description="Helical" evidence="2">
    <location>
        <begin position="162"/>
        <end position="181"/>
    </location>
</feature>
<evidence type="ECO:0008006" key="5">
    <source>
        <dbReference type="Google" id="ProtNLM"/>
    </source>
</evidence>
<dbReference type="RefSeq" id="WP_091072513.1">
    <property type="nucleotide sequence ID" value="NZ_LT629799.1"/>
</dbReference>
<feature type="region of interest" description="Disordered" evidence="1">
    <location>
        <begin position="406"/>
        <end position="445"/>
    </location>
</feature>
<dbReference type="Proteomes" id="UP000198825">
    <property type="component" value="Chromosome I"/>
</dbReference>
<accession>A0A1H2LJP8</accession>
<feature type="compositionally biased region" description="Acidic residues" evidence="1">
    <location>
        <begin position="431"/>
        <end position="445"/>
    </location>
</feature>
<dbReference type="STRING" id="546874.SAMN04488544_0224"/>
<feature type="transmembrane region" description="Helical" evidence="2">
    <location>
        <begin position="264"/>
        <end position="288"/>
    </location>
</feature>
<evidence type="ECO:0000256" key="2">
    <source>
        <dbReference type="SAM" id="Phobius"/>
    </source>
</evidence>
<sequence length="445" mass="45190">MAQLTSPRRPDSPERHRLVLKASEAATPDERAEVDPVSWPVAAVVGGLTTAAVGWVLVTGLVVCGWLMGDDTRLSGAIELGTRLWLLACGVPVPVAGLDVTLVPWGVTALSAALLWRFGGYAVRRATDERTGPLAVGLVVALAHTLPVLAVAVFLGEPWRAPGRWAAVVLLLLVAAWSGAAHRSGRPVGSSWPGPLRSLPRAVVGAQLVLLIAGAGVLALGLVTGWDRVVALTSSLQAGTFGTILLVLLQLALLPNALVWSGSYALGAGFSLGSGSVVAPAATSLGVLPGLPVLGALPAAGPGSTLQLWWLVSGAVAGALAAWLALRSGAPRRFDATTLVGGLAGVAAALVFTGVAWTTSGDLGTLRLTGLGPRLLPLLVMSTTTLGLSGMVTGAVVGVVRHLRRGDRHGTEGSDAEPTVLVGGTHPGDQDGPDDAEATEVIEAR</sequence>
<evidence type="ECO:0000313" key="4">
    <source>
        <dbReference type="Proteomes" id="UP000198825"/>
    </source>
</evidence>
<keyword evidence="2" id="KW-0812">Transmembrane</keyword>
<gene>
    <name evidence="3" type="ORF">SAMN04488544_0224</name>
</gene>
<keyword evidence="2" id="KW-1133">Transmembrane helix</keyword>
<dbReference type="OrthoDB" id="3742900at2"/>
<protein>
    <recommendedName>
        <fullName evidence="5">Integral membrane protein</fullName>
    </recommendedName>
</protein>
<dbReference type="Pfam" id="PF19877">
    <property type="entry name" value="DUF6350"/>
    <property type="match status" value="1"/>
</dbReference>
<keyword evidence="4" id="KW-1185">Reference proteome</keyword>
<evidence type="ECO:0000256" key="1">
    <source>
        <dbReference type="SAM" id="MobiDB-lite"/>
    </source>
</evidence>
<feature type="transmembrane region" description="Helical" evidence="2">
    <location>
        <begin position="378"/>
        <end position="400"/>
    </location>
</feature>
<feature type="transmembrane region" description="Helical" evidence="2">
    <location>
        <begin position="103"/>
        <end position="123"/>
    </location>
</feature>
<proteinExistence type="predicted"/>
<dbReference type="AlphaFoldDB" id="A0A1H2LJP8"/>
<feature type="transmembrane region" description="Helical" evidence="2">
    <location>
        <begin position="202"/>
        <end position="223"/>
    </location>
</feature>
<organism evidence="3 4">
    <name type="scientific">Microlunatus sagamiharensis</name>
    <dbReference type="NCBI Taxonomy" id="546874"/>
    <lineage>
        <taxon>Bacteria</taxon>
        <taxon>Bacillati</taxon>
        <taxon>Actinomycetota</taxon>
        <taxon>Actinomycetes</taxon>
        <taxon>Propionibacteriales</taxon>
        <taxon>Propionibacteriaceae</taxon>
        <taxon>Microlunatus</taxon>
    </lineage>
</organism>
<feature type="transmembrane region" description="Helical" evidence="2">
    <location>
        <begin position="308"/>
        <end position="326"/>
    </location>
</feature>
<feature type="transmembrane region" description="Helical" evidence="2">
    <location>
        <begin position="41"/>
        <end position="68"/>
    </location>
</feature>
<feature type="transmembrane region" description="Helical" evidence="2">
    <location>
        <begin position="229"/>
        <end position="252"/>
    </location>
</feature>